<gene>
    <name evidence="2" type="ORF">MSAN_00164500</name>
</gene>
<dbReference type="EMBL" id="JACAZH010000001">
    <property type="protein sequence ID" value="KAF7377428.1"/>
    <property type="molecule type" value="Genomic_DNA"/>
</dbReference>
<feature type="transmembrane region" description="Helical" evidence="1">
    <location>
        <begin position="73"/>
        <end position="94"/>
    </location>
</feature>
<feature type="transmembrane region" description="Helical" evidence="1">
    <location>
        <begin position="252"/>
        <end position="272"/>
    </location>
</feature>
<reference evidence="2" key="1">
    <citation type="submission" date="2020-05" db="EMBL/GenBank/DDBJ databases">
        <title>Mycena genomes resolve the evolution of fungal bioluminescence.</title>
        <authorList>
            <person name="Tsai I.J."/>
        </authorList>
    </citation>
    <scope>NUCLEOTIDE SEQUENCE</scope>
    <source>
        <strain evidence="2">160909Yilan</strain>
    </source>
</reference>
<keyword evidence="1" id="KW-1133">Transmembrane helix</keyword>
<name>A0A8H7DM54_9AGAR</name>
<feature type="transmembrane region" description="Helical" evidence="1">
    <location>
        <begin position="145"/>
        <end position="173"/>
    </location>
</feature>
<evidence type="ECO:0000256" key="1">
    <source>
        <dbReference type="SAM" id="Phobius"/>
    </source>
</evidence>
<comment type="caution">
    <text evidence="2">The sequence shown here is derived from an EMBL/GenBank/DDBJ whole genome shotgun (WGS) entry which is preliminary data.</text>
</comment>
<dbReference type="OrthoDB" id="2973139at2759"/>
<keyword evidence="1" id="KW-0812">Transmembrane</keyword>
<sequence>MDKLDIKGATCASKLLSFSSPHRHYSNKMASEVFGSLVAAICVNLVLYTLEFVMACLFLATKSEKESKKTAKLRVCLNLLIDTAATVIGCAFLYTFQGSHWGENDDVQARYWRIIIGVLIAGTVSTVIAQSYLLERFWKNIRHHLLGTAFAVTILVMAVFTSVAAVVVCAYLQWTNANILVPFVWAALTCNLIAAFGISAVSVCQRFALRTITSKKHIIVRAWRAFVETGIPSCIIAILALAAWAAGEKGAFVIGLYFVQARIYSCTMLFALRNPLPPRTDGWIAEMLATSAPQKRVPVPPVTPDIFLKNEKTSRTPLGDIPEEKGPQSWYNIDLGTNTITSNEEDAMVLHRGAAFYQVPADVDGKQ</sequence>
<feature type="transmembrane region" description="Helical" evidence="1">
    <location>
        <begin position="114"/>
        <end position="133"/>
    </location>
</feature>
<keyword evidence="1" id="KW-0472">Membrane</keyword>
<organism evidence="2 3">
    <name type="scientific">Mycena sanguinolenta</name>
    <dbReference type="NCBI Taxonomy" id="230812"/>
    <lineage>
        <taxon>Eukaryota</taxon>
        <taxon>Fungi</taxon>
        <taxon>Dikarya</taxon>
        <taxon>Basidiomycota</taxon>
        <taxon>Agaricomycotina</taxon>
        <taxon>Agaricomycetes</taxon>
        <taxon>Agaricomycetidae</taxon>
        <taxon>Agaricales</taxon>
        <taxon>Marasmiineae</taxon>
        <taxon>Mycenaceae</taxon>
        <taxon>Mycena</taxon>
    </lineage>
</organism>
<evidence type="ECO:0000313" key="3">
    <source>
        <dbReference type="Proteomes" id="UP000623467"/>
    </source>
</evidence>
<proteinExistence type="predicted"/>
<dbReference type="AlphaFoldDB" id="A0A8H7DM54"/>
<dbReference type="Proteomes" id="UP000623467">
    <property type="component" value="Unassembled WGS sequence"/>
</dbReference>
<evidence type="ECO:0008006" key="4">
    <source>
        <dbReference type="Google" id="ProtNLM"/>
    </source>
</evidence>
<feature type="transmembrane region" description="Helical" evidence="1">
    <location>
        <begin position="179"/>
        <end position="204"/>
    </location>
</feature>
<feature type="transmembrane region" description="Helical" evidence="1">
    <location>
        <begin position="33"/>
        <end position="61"/>
    </location>
</feature>
<evidence type="ECO:0000313" key="2">
    <source>
        <dbReference type="EMBL" id="KAF7377428.1"/>
    </source>
</evidence>
<protein>
    <recommendedName>
        <fullName evidence="4">Transmembrane protein</fullName>
    </recommendedName>
</protein>
<keyword evidence="3" id="KW-1185">Reference proteome</keyword>
<feature type="transmembrane region" description="Helical" evidence="1">
    <location>
        <begin position="225"/>
        <end position="246"/>
    </location>
</feature>
<accession>A0A8H7DM54</accession>